<accession>A0A3D1JGK1</accession>
<name>A0A3D1JGK1_9CHLR</name>
<dbReference type="InterPro" id="IPR007160">
    <property type="entry name" value="DUF362"/>
</dbReference>
<dbReference type="PROSITE" id="PS51318">
    <property type="entry name" value="TAT"/>
    <property type="match status" value="1"/>
</dbReference>
<feature type="domain" description="DUF362" evidence="2">
    <location>
        <begin position="82"/>
        <end position="305"/>
    </location>
</feature>
<feature type="chain" id="PRO_5017794660" evidence="1">
    <location>
        <begin position="30"/>
        <end position="362"/>
    </location>
</feature>
<evidence type="ECO:0000256" key="1">
    <source>
        <dbReference type="SAM" id="SignalP"/>
    </source>
</evidence>
<dbReference type="PROSITE" id="PS51257">
    <property type="entry name" value="PROKAR_LIPOPROTEIN"/>
    <property type="match status" value="1"/>
</dbReference>
<organism evidence="3 4">
    <name type="scientific">Anaerolinea thermolimosa</name>
    <dbReference type="NCBI Taxonomy" id="229919"/>
    <lineage>
        <taxon>Bacteria</taxon>
        <taxon>Bacillati</taxon>
        <taxon>Chloroflexota</taxon>
        <taxon>Anaerolineae</taxon>
        <taxon>Anaerolineales</taxon>
        <taxon>Anaerolineaceae</taxon>
        <taxon>Anaerolinea</taxon>
    </lineage>
</organism>
<evidence type="ECO:0000259" key="2">
    <source>
        <dbReference type="Pfam" id="PF04015"/>
    </source>
</evidence>
<proteinExistence type="predicted"/>
<dbReference type="OrthoDB" id="9794954at2"/>
<dbReference type="AlphaFoldDB" id="A0A3D1JGK1"/>
<evidence type="ECO:0000313" key="3">
    <source>
        <dbReference type="EMBL" id="HCE17584.1"/>
    </source>
</evidence>
<comment type="caution">
    <text evidence="3">The sequence shown here is derived from an EMBL/GenBank/DDBJ whole genome shotgun (WGS) entry which is preliminary data.</text>
</comment>
<dbReference type="NCBIfam" id="TIGR01409">
    <property type="entry name" value="TAT_signal_seq"/>
    <property type="match status" value="1"/>
</dbReference>
<sequence>MNYRRKYHTLTRREFLQSLGLAAAGLALAGCQPGSQPQGNQSPIVAIGKAKTYEPKLVRNQLEKMLDSIGGIADVLAHGNRVAIKTNLTGGLSSKPLPGTTEIETYLTHPEVVKAMVELLRDAGAKDIFIVEAVYEKESWPAYGYTEMAKQVGATLVDLNYPEPYPDFTETSPGSNPFIYEKFLFNPILNEVDAFVSISKMKCHNSLGVTHTMKNLVGLVPFRSYRLNTTDNYRSAFHGKPAEMRKRLPRVVMDLNRARPVNLGIIDGIMTVEGGEGPWITAMTPIQPGLLFAGKDPVATDAVATAAMGFDPTAEYPNEPFVNGENHLNLAASLGLGTNHLDQIKVVGAKIEEVMMKFAVSY</sequence>
<gene>
    <name evidence="3" type="ORF">DEQ80_06970</name>
</gene>
<dbReference type="EMBL" id="DPBP01000028">
    <property type="protein sequence ID" value="HCE17584.1"/>
    <property type="molecule type" value="Genomic_DNA"/>
</dbReference>
<dbReference type="InterPro" id="IPR019546">
    <property type="entry name" value="TAT_signal_bac_arc"/>
</dbReference>
<dbReference type="Proteomes" id="UP000264141">
    <property type="component" value="Unassembled WGS sequence"/>
</dbReference>
<reference evidence="3 4" key="1">
    <citation type="journal article" date="2018" name="Nat. Biotechnol.">
        <title>A standardized bacterial taxonomy based on genome phylogeny substantially revises the tree of life.</title>
        <authorList>
            <person name="Parks D.H."/>
            <person name="Chuvochina M."/>
            <person name="Waite D.W."/>
            <person name="Rinke C."/>
            <person name="Skarshewski A."/>
            <person name="Chaumeil P.A."/>
            <person name="Hugenholtz P."/>
        </authorList>
    </citation>
    <scope>NUCLEOTIDE SEQUENCE [LARGE SCALE GENOMIC DNA]</scope>
    <source>
        <strain evidence="3">UBA8781</strain>
    </source>
</reference>
<keyword evidence="1" id="KW-0732">Signal</keyword>
<evidence type="ECO:0000313" key="4">
    <source>
        <dbReference type="Proteomes" id="UP000264141"/>
    </source>
</evidence>
<feature type="signal peptide" evidence="1">
    <location>
        <begin position="1"/>
        <end position="29"/>
    </location>
</feature>
<dbReference type="RefSeq" id="WP_062192235.1">
    <property type="nucleotide sequence ID" value="NZ_DF967965.1"/>
</dbReference>
<dbReference type="Pfam" id="PF04015">
    <property type="entry name" value="DUF362"/>
    <property type="match status" value="1"/>
</dbReference>
<protein>
    <submittedName>
        <fullName evidence="3">DUF362 domain-containing protein</fullName>
    </submittedName>
</protein>
<dbReference type="STRING" id="229919.GCA_001050195_01735"/>
<dbReference type="InterPro" id="IPR006311">
    <property type="entry name" value="TAT_signal"/>
</dbReference>